<accession>A0A9N9GSA5</accession>
<evidence type="ECO:0000313" key="4">
    <source>
        <dbReference type="Proteomes" id="UP000789508"/>
    </source>
</evidence>
<comment type="caution">
    <text evidence="3">The sequence shown here is derived from an EMBL/GenBank/DDBJ whole genome shotgun (WGS) entry which is preliminary data.</text>
</comment>
<organism evidence="3 4">
    <name type="scientific">Ambispora leptoticha</name>
    <dbReference type="NCBI Taxonomy" id="144679"/>
    <lineage>
        <taxon>Eukaryota</taxon>
        <taxon>Fungi</taxon>
        <taxon>Fungi incertae sedis</taxon>
        <taxon>Mucoromycota</taxon>
        <taxon>Glomeromycotina</taxon>
        <taxon>Glomeromycetes</taxon>
        <taxon>Archaeosporales</taxon>
        <taxon>Ambisporaceae</taxon>
        <taxon>Ambispora</taxon>
    </lineage>
</organism>
<feature type="compositionally biased region" description="Basic and acidic residues" evidence="2">
    <location>
        <begin position="488"/>
        <end position="523"/>
    </location>
</feature>
<keyword evidence="4" id="KW-1185">Reference proteome</keyword>
<feature type="region of interest" description="Disordered" evidence="2">
    <location>
        <begin position="783"/>
        <end position="803"/>
    </location>
</feature>
<keyword evidence="1" id="KW-0175">Coiled coil</keyword>
<feature type="compositionally biased region" description="Basic and acidic residues" evidence="2">
    <location>
        <begin position="783"/>
        <end position="792"/>
    </location>
</feature>
<feature type="region of interest" description="Disordered" evidence="2">
    <location>
        <begin position="134"/>
        <end position="154"/>
    </location>
</feature>
<evidence type="ECO:0000256" key="1">
    <source>
        <dbReference type="SAM" id="Coils"/>
    </source>
</evidence>
<feature type="region of interest" description="Disordered" evidence="2">
    <location>
        <begin position="1"/>
        <end position="82"/>
    </location>
</feature>
<feature type="non-terminal residue" evidence="3">
    <location>
        <position position="803"/>
    </location>
</feature>
<reference evidence="3" key="1">
    <citation type="submission" date="2021-06" db="EMBL/GenBank/DDBJ databases">
        <authorList>
            <person name="Kallberg Y."/>
            <person name="Tangrot J."/>
            <person name="Rosling A."/>
        </authorList>
    </citation>
    <scope>NUCLEOTIDE SEQUENCE</scope>
    <source>
        <strain evidence="3">FL130A</strain>
    </source>
</reference>
<feature type="compositionally biased region" description="Polar residues" evidence="2">
    <location>
        <begin position="62"/>
        <end position="71"/>
    </location>
</feature>
<dbReference type="EMBL" id="CAJVPS010006178">
    <property type="protein sequence ID" value="CAG8622563.1"/>
    <property type="molecule type" value="Genomic_DNA"/>
</dbReference>
<dbReference type="AlphaFoldDB" id="A0A9N9GSA5"/>
<protein>
    <submittedName>
        <fullName evidence="3">2439_t:CDS:1</fullName>
    </submittedName>
</protein>
<name>A0A9N9GSA5_9GLOM</name>
<dbReference type="SUPFAM" id="SSF90257">
    <property type="entry name" value="Myosin rod fragments"/>
    <property type="match status" value="1"/>
</dbReference>
<evidence type="ECO:0000256" key="2">
    <source>
        <dbReference type="SAM" id="MobiDB-lite"/>
    </source>
</evidence>
<feature type="compositionally biased region" description="Basic and acidic residues" evidence="2">
    <location>
        <begin position="459"/>
        <end position="478"/>
    </location>
</feature>
<feature type="compositionally biased region" description="Basic residues" evidence="2">
    <location>
        <begin position="28"/>
        <end position="50"/>
    </location>
</feature>
<dbReference type="OrthoDB" id="2344771at2759"/>
<proteinExistence type="predicted"/>
<feature type="compositionally biased region" description="Low complexity" evidence="2">
    <location>
        <begin position="51"/>
        <end position="61"/>
    </location>
</feature>
<sequence>MEYSDHHSTGTSEDINDDKNVTTAADHSRRRRNVRPKPRPRSGIRVRKSNRSNSLSRNSFNGQPQQHITSSDTRKSNLPPVNTVHRDVYNYDQYDHQLPSSSSSVYNNNVYERKDIDYHNNMYQQDGRVIEEEYWKPPPTRPQNRRVSTMPTSASIDQRISDYKNNKKLEQRSLQMQWQNLQWQNYMAETENRIKSLEKENKRILDKSSVLQTRSENLSQEIIQLSSENRKLVHEIHDLKSRLENRKRENSFLENECSRLSNECSKLSGDCNRLSNECNRLSNEYNQLSSESQAENQQLKMERDMWMQRSGSADLLAQNLSNENRLLKIEATKYQSALGKAMNIRFDDNDNNSTVNLIKDITELQHTLRYFSQLKGKDIKINEENALNLLQQYDCQCDDPQQNKPMLSAVLQRHILEKILNEAAEFFQPNDSNNDDKKDCEDNKLEKYVVNNEVVIDNNLEKNSDNNEDDKKDNHLEKNSGSNEDDKDNNHLEKNSNKEDDKDNHLEKNSASNEVDKDNHLEKNSNSNEDDKDNNHLEKNLNKDNEDDRDNHLEKNINHLTNNDKEDGEDNNLEKNVNTPHNKEDEDNNLEKNIVTLTNNNEDDKVNYLEKNIVIKTKDLISMIHKFVETRHGVDNVSAVTPIHLRQQIYGLLSNRGFATTRNPHPFLSNLKAKVIEEINKYRTIINETRKQEQERRAENLVIETLRIFCFRLYAQEPPAQYMWIEAGSEVKPNMMEGPELGGDEDNLEVEVCSFPVIGVNSNDKDDAHRQIYSKAKVYTRERKSNSEDHVVTEVISDAPPQP</sequence>
<feature type="coiled-coil region" evidence="1">
    <location>
        <begin position="180"/>
        <end position="337"/>
    </location>
</feature>
<dbReference type="Proteomes" id="UP000789508">
    <property type="component" value="Unassembled WGS sequence"/>
</dbReference>
<evidence type="ECO:0000313" key="3">
    <source>
        <dbReference type="EMBL" id="CAG8622563.1"/>
    </source>
</evidence>
<feature type="region of interest" description="Disordered" evidence="2">
    <location>
        <begin position="456"/>
        <end position="591"/>
    </location>
</feature>
<feature type="compositionally biased region" description="Polar residues" evidence="2">
    <location>
        <begin position="145"/>
        <end position="154"/>
    </location>
</feature>
<feature type="compositionally biased region" description="Basic and acidic residues" evidence="2">
    <location>
        <begin position="533"/>
        <end position="565"/>
    </location>
</feature>
<gene>
    <name evidence="3" type="ORF">ALEPTO_LOCUS9027</name>
</gene>